<accession>A0A8J2V9U9</accession>
<evidence type="ECO:0000256" key="9">
    <source>
        <dbReference type="ARBA" id="ARBA00022833"/>
    </source>
</evidence>
<evidence type="ECO:0000313" key="14">
    <source>
        <dbReference type="Proteomes" id="UP000652231"/>
    </source>
</evidence>
<organism evidence="13 14">
    <name type="scientific">Planktosalinus lacus</name>
    <dbReference type="NCBI Taxonomy" id="1526573"/>
    <lineage>
        <taxon>Bacteria</taxon>
        <taxon>Pseudomonadati</taxon>
        <taxon>Bacteroidota</taxon>
        <taxon>Flavobacteriia</taxon>
        <taxon>Flavobacteriales</taxon>
        <taxon>Flavobacteriaceae</taxon>
        <taxon>Planktosalinus</taxon>
    </lineage>
</organism>
<dbReference type="GO" id="GO:0009014">
    <property type="term" value="F:succinyl-diaminopimelate desuccinylase activity"/>
    <property type="evidence" value="ECO:0007669"/>
    <property type="project" value="UniProtKB-EC"/>
</dbReference>
<keyword evidence="9" id="KW-0862">Zinc</keyword>
<dbReference type="AlphaFoldDB" id="A0A8J2V9U9"/>
<evidence type="ECO:0000256" key="4">
    <source>
        <dbReference type="ARBA" id="ARBA00006247"/>
    </source>
</evidence>
<sequence>MLNSVDSAFLINTLQELVSINSVNPSLSEKGPGEEEIGLYIAAHLKKLNITTAIDRLGKGRMNVTGIIEGTGDGRSIMLNAHMDTVDVTHMKDPFSARIEDGKLYGRGAQDMKASIAAILSMAKQIRDYKISFKGDIILSFVADEEYDSIGTEHALKKYHTDGAIVTEPTELKVCTAHKGFGLFEFTTQGKAAHGGLPEEGIDANMHMAAVMQELSLMSDQLKQTKAHPLLGRPSIHIPVIKGGTAPFMYADQCRLILERRSLPGEKEKDILKSLKAINEKLMKKQINAEVSTLMWRDAFEGDKEGTMVTSLCDALKDITGKNSNFIGHTWWEDSALISDKGIDTVIFGPTGHGLHAAVEWVELQSVVTMADILFKTVTNYCNTAK</sequence>
<evidence type="ECO:0000256" key="10">
    <source>
        <dbReference type="ARBA" id="ARBA00023285"/>
    </source>
</evidence>
<dbReference type="InterPro" id="IPR011650">
    <property type="entry name" value="Peptidase_M20_dimer"/>
</dbReference>
<dbReference type="PANTHER" id="PTHR43808:SF25">
    <property type="entry name" value="PEPTIDASE M20 DIMERISATION DOMAIN-CONTAINING PROTEIN"/>
    <property type="match status" value="1"/>
</dbReference>
<dbReference type="Gene3D" id="3.40.630.10">
    <property type="entry name" value="Zn peptidases"/>
    <property type="match status" value="2"/>
</dbReference>
<dbReference type="RefSeq" id="WP_188440424.1">
    <property type="nucleotide sequence ID" value="NZ_BMGK01000004.1"/>
</dbReference>
<gene>
    <name evidence="13" type="ORF">GCM10011312_11360</name>
</gene>
<comment type="cofactor">
    <cofactor evidence="2">
        <name>Zn(2+)</name>
        <dbReference type="ChEBI" id="CHEBI:29105"/>
    </cofactor>
</comment>
<dbReference type="PANTHER" id="PTHR43808">
    <property type="entry name" value="ACETYLORNITHINE DEACETYLASE"/>
    <property type="match status" value="1"/>
</dbReference>
<dbReference type="PROSITE" id="PS00758">
    <property type="entry name" value="ARGE_DAPE_CPG2_1"/>
    <property type="match status" value="1"/>
</dbReference>
<reference evidence="13" key="1">
    <citation type="journal article" date="2014" name="Int. J. Syst. Evol. Microbiol.">
        <title>Complete genome sequence of Corynebacterium casei LMG S-19264T (=DSM 44701T), isolated from a smear-ripened cheese.</title>
        <authorList>
            <consortium name="US DOE Joint Genome Institute (JGI-PGF)"/>
            <person name="Walter F."/>
            <person name="Albersmeier A."/>
            <person name="Kalinowski J."/>
            <person name="Ruckert C."/>
        </authorList>
    </citation>
    <scope>NUCLEOTIDE SEQUENCE</scope>
    <source>
        <strain evidence="13">CGMCC 1.12924</strain>
    </source>
</reference>
<dbReference type="InterPro" id="IPR050072">
    <property type="entry name" value="Peptidase_M20A"/>
</dbReference>
<keyword evidence="10" id="KW-0170">Cobalt</keyword>
<protein>
    <recommendedName>
        <fullName evidence="6">Probable succinyl-diaminopimelate desuccinylase</fullName>
        <ecNumber evidence="5">3.5.1.18</ecNumber>
    </recommendedName>
</protein>
<evidence type="ECO:0000256" key="5">
    <source>
        <dbReference type="ARBA" id="ARBA00011921"/>
    </source>
</evidence>
<comment type="pathway">
    <text evidence="3">Amino-acid biosynthesis; L-lysine biosynthesis via DAP pathway; LL-2,6-diaminopimelate from (S)-tetrahydrodipicolinate (succinylase route): step 3/3.</text>
</comment>
<dbReference type="GO" id="GO:0009089">
    <property type="term" value="P:lysine biosynthetic process via diaminopimelate"/>
    <property type="evidence" value="ECO:0007669"/>
    <property type="project" value="UniProtKB-UniPathway"/>
</dbReference>
<keyword evidence="14" id="KW-1185">Reference proteome</keyword>
<keyword evidence="8" id="KW-0378">Hydrolase</keyword>
<dbReference type="SUPFAM" id="SSF55031">
    <property type="entry name" value="Bacterial exopeptidase dimerisation domain"/>
    <property type="match status" value="1"/>
</dbReference>
<evidence type="ECO:0000256" key="7">
    <source>
        <dbReference type="ARBA" id="ARBA00022723"/>
    </source>
</evidence>
<comment type="catalytic activity">
    <reaction evidence="11">
        <text>N-succinyl-(2S,6S)-2,6-diaminopimelate + H2O = (2S,6S)-2,6-diaminopimelate + succinate</text>
        <dbReference type="Rhea" id="RHEA:22608"/>
        <dbReference type="ChEBI" id="CHEBI:15377"/>
        <dbReference type="ChEBI" id="CHEBI:30031"/>
        <dbReference type="ChEBI" id="CHEBI:57609"/>
        <dbReference type="ChEBI" id="CHEBI:58087"/>
        <dbReference type="EC" id="3.5.1.18"/>
    </reaction>
</comment>
<comment type="cofactor">
    <cofactor evidence="1">
        <name>Co(2+)</name>
        <dbReference type="ChEBI" id="CHEBI:48828"/>
    </cofactor>
</comment>
<evidence type="ECO:0000256" key="11">
    <source>
        <dbReference type="ARBA" id="ARBA00051301"/>
    </source>
</evidence>
<evidence type="ECO:0000313" key="13">
    <source>
        <dbReference type="EMBL" id="GGD89234.1"/>
    </source>
</evidence>
<evidence type="ECO:0000256" key="2">
    <source>
        <dbReference type="ARBA" id="ARBA00001947"/>
    </source>
</evidence>
<dbReference type="SUPFAM" id="SSF53187">
    <property type="entry name" value="Zn-dependent exopeptidases"/>
    <property type="match status" value="1"/>
</dbReference>
<evidence type="ECO:0000256" key="3">
    <source>
        <dbReference type="ARBA" id="ARBA00005130"/>
    </source>
</evidence>
<dbReference type="Pfam" id="PF07687">
    <property type="entry name" value="M20_dimer"/>
    <property type="match status" value="1"/>
</dbReference>
<name>A0A8J2V9U9_9FLAO</name>
<evidence type="ECO:0000256" key="6">
    <source>
        <dbReference type="ARBA" id="ARBA00016853"/>
    </source>
</evidence>
<feature type="domain" description="Peptidase M20 dimerisation" evidence="12">
    <location>
        <begin position="176"/>
        <end position="284"/>
    </location>
</feature>
<dbReference type="Proteomes" id="UP000652231">
    <property type="component" value="Unassembled WGS sequence"/>
</dbReference>
<dbReference type="InterPro" id="IPR001261">
    <property type="entry name" value="ArgE/DapE_CS"/>
</dbReference>
<dbReference type="EMBL" id="BMGK01000004">
    <property type="protein sequence ID" value="GGD89234.1"/>
    <property type="molecule type" value="Genomic_DNA"/>
</dbReference>
<reference evidence="13" key="2">
    <citation type="submission" date="2020-09" db="EMBL/GenBank/DDBJ databases">
        <authorList>
            <person name="Sun Q."/>
            <person name="Zhou Y."/>
        </authorList>
    </citation>
    <scope>NUCLEOTIDE SEQUENCE</scope>
    <source>
        <strain evidence="13">CGMCC 1.12924</strain>
    </source>
</reference>
<dbReference type="InterPro" id="IPR036264">
    <property type="entry name" value="Bact_exopeptidase_dim_dom"/>
</dbReference>
<dbReference type="Gene3D" id="3.30.70.360">
    <property type="match status" value="1"/>
</dbReference>
<evidence type="ECO:0000256" key="8">
    <source>
        <dbReference type="ARBA" id="ARBA00022801"/>
    </source>
</evidence>
<dbReference type="GO" id="GO:0046872">
    <property type="term" value="F:metal ion binding"/>
    <property type="evidence" value="ECO:0007669"/>
    <property type="project" value="UniProtKB-KW"/>
</dbReference>
<dbReference type="InterPro" id="IPR010182">
    <property type="entry name" value="ArgE/DapE"/>
</dbReference>
<comment type="caution">
    <text evidence="13">The sequence shown here is derived from an EMBL/GenBank/DDBJ whole genome shotgun (WGS) entry which is preliminary data.</text>
</comment>
<evidence type="ECO:0000256" key="1">
    <source>
        <dbReference type="ARBA" id="ARBA00001941"/>
    </source>
</evidence>
<dbReference type="NCBIfam" id="TIGR01910">
    <property type="entry name" value="DapE-ArgE"/>
    <property type="match status" value="1"/>
</dbReference>
<dbReference type="Pfam" id="PF01546">
    <property type="entry name" value="Peptidase_M20"/>
    <property type="match status" value="1"/>
</dbReference>
<evidence type="ECO:0000259" key="12">
    <source>
        <dbReference type="Pfam" id="PF07687"/>
    </source>
</evidence>
<comment type="similarity">
    <text evidence="4">Belongs to the peptidase M20A family.</text>
</comment>
<proteinExistence type="inferred from homology"/>
<dbReference type="UniPathway" id="UPA00034">
    <property type="reaction ID" value="UER00021"/>
</dbReference>
<dbReference type="InterPro" id="IPR002933">
    <property type="entry name" value="Peptidase_M20"/>
</dbReference>
<dbReference type="EC" id="3.5.1.18" evidence="5"/>
<keyword evidence="7" id="KW-0479">Metal-binding</keyword>